<accession>A0ABV8LTP3</accession>
<dbReference type="InterPro" id="IPR000551">
    <property type="entry name" value="MerR-type_HTH_dom"/>
</dbReference>
<dbReference type="InterPro" id="IPR009061">
    <property type="entry name" value="DNA-bd_dom_put_sf"/>
</dbReference>
<feature type="domain" description="HTH merR-type" evidence="5">
    <location>
        <begin position="1"/>
        <end position="71"/>
    </location>
</feature>
<evidence type="ECO:0000313" key="7">
    <source>
        <dbReference type="Proteomes" id="UP001595816"/>
    </source>
</evidence>
<name>A0ABV8LTP3_9ACTN</name>
<organism evidence="6 7">
    <name type="scientific">Hamadaea flava</name>
    <dbReference type="NCBI Taxonomy" id="1742688"/>
    <lineage>
        <taxon>Bacteria</taxon>
        <taxon>Bacillati</taxon>
        <taxon>Actinomycetota</taxon>
        <taxon>Actinomycetes</taxon>
        <taxon>Micromonosporales</taxon>
        <taxon>Micromonosporaceae</taxon>
        <taxon>Hamadaea</taxon>
    </lineage>
</organism>
<keyword evidence="4" id="KW-0804">Transcription</keyword>
<dbReference type="PROSITE" id="PS00552">
    <property type="entry name" value="HTH_MERR_1"/>
    <property type="match status" value="1"/>
</dbReference>
<evidence type="ECO:0000313" key="6">
    <source>
        <dbReference type="EMBL" id="MFC4133767.1"/>
    </source>
</evidence>
<evidence type="ECO:0000256" key="4">
    <source>
        <dbReference type="ARBA" id="ARBA00023163"/>
    </source>
</evidence>
<comment type="caution">
    <text evidence="6">The sequence shown here is derived from an EMBL/GenBank/DDBJ whole genome shotgun (WGS) entry which is preliminary data.</text>
</comment>
<dbReference type="PANTHER" id="PTHR30204:SF90">
    <property type="entry name" value="HTH-TYPE TRANSCRIPTIONAL ACTIVATOR MTA"/>
    <property type="match status" value="1"/>
</dbReference>
<reference evidence="7" key="1">
    <citation type="journal article" date="2019" name="Int. J. Syst. Evol. Microbiol.">
        <title>The Global Catalogue of Microorganisms (GCM) 10K type strain sequencing project: providing services to taxonomists for standard genome sequencing and annotation.</title>
        <authorList>
            <consortium name="The Broad Institute Genomics Platform"/>
            <consortium name="The Broad Institute Genome Sequencing Center for Infectious Disease"/>
            <person name="Wu L."/>
            <person name="Ma J."/>
        </authorList>
    </citation>
    <scope>NUCLEOTIDE SEQUENCE [LARGE SCALE GENOMIC DNA]</scope>
    <source>
        <strain evidence="7">CGMCC 4.7289</strain>
    </source>
</reference>
<keyword evidence="1" id="KW-0805">Transcription regulation</keyword>
<evidence type="ECO:0000256" key="2">
    <source>
        <dbReference type="ARBA" id="ARBA00023125"/>
    </source>
</evidence>
<gene>
    <name evidence="6" type="ORF">ACFOZ4_24410</name>
</gene>
<evidence type="ECO:0000256" key="1">
    <source>
        <dbReference type="ARBA" id="ARBA00023015"/>
    </source>
</evidence>
<dbReference type="Pfam" id="PF07739">
    <property type="entry name" value="TipAS"/>
    <property type="match status" value="1"/>
</dbReference>
<dbReference type="EMBL" id="JBHSAY010000013">
    <property type="protein sequence ID" value="MFC4133767.1"/>
    <property type="molecule type" value="Genomic_DNA"/>
</dbReference>
<dbReference type="Proteomes" id="UP001595816">
    <property type="component" value="Unassembled WGS sequence"/>
</dbReference>
<sequence length="252" mass="28809">MSHTVGQVAELAGVTVRTLHHYDEIGLLTPGGRTSAGYRRYDAADLDRLQQILLYRELGFSLEEIAVILDDPDADAREHLRRQHRLLTGRIARLREMVAAVEYVLEAQKVGIDLTPEEKFEVFGDFDPDQYAAEAEQRWGGTDAYAESARRTQRYTKEDWLRIQQETADLLERWIAAYDAGVPADSEAGMALAEEHRQQLSKFFYDCTFEIHTGLAEMYLADERFTRNYDQHRPGLAQYVHDTIVANAITRA</sequence>
<dbReference type="SMART" id="SM00422">
    <property type="entry name" value="HTH_MERR"/>
    <property type="match status" value="1"/>
</dbReference>
<dbReference type="InterPro" id="IPR036244">
    <property type="entry name" value="TipA-like_antibiotic-bd"/>
</dbReference>
<dbReference type="PROSITE" id="PS50937">
    <property type="entry name" value="HTH_MERR_2"/>
    <property type="match status" value="1"/>
</dbReference>
<protein>
    <submittedName>
        <fullName evidence="6">MerR family transcriptional regulator</fullName>
    </submittedName>
</protein>
<keyword evidence="2" id="KW-0238">DNA-binding</keyword>
<evidence type="ECO:0000259" key="5">
    <source>
        <dbReference type="PROSITE" id="PS50937"/>
    </source>
</evidence>
<dbReference type="PRINTS" id="PR00040">
    <property type="entry name" value="HTHMERR"/>
</dbReference>
<proteinExistence type="predicted"/>
<dbReference type="InterPro" id="IPR047057">
    <property type="entry name" value="MerR_fam"/>
</dbReference>
<evidence type="ECO:0000256" key="3">
    <source>
        <dbReference type="ARBA" id="ARBA00023159"/>
    </source>
</evidence>
<dbReference type="SUPFAM" id="SSF89082">
    <property type="entry name" value="Antibiotic binding domain of TipA-like multidrug resistance regulators"/>
    <property type="match status" value="1"/>
</dbReference>
<dbReference type="SUPFAM" id="SSF46955">
    <property type="entry name" value="Putative DNA-binding domain"/>
    <property type="match status" value="1"/>
</dbReference>
<keyword evidence="7" id="KW-1185">Reference proteome</keyword>
<dbReference type="Gene3D" id="1.10.1660.10">
    <property type="match status" value="1"/>
</dbReference>
<dbReference type="PANTHER" id="PTHR30204">
    <property type="entry name" value="REDOX-CYCLING DRUG-SENSING TRANSCRIPTIONAL ACTIVATOR SOXR"/>
    <property type="match status" value="1"/>
</dbReference>
<dbReference type="Gene3D" id="1.10.490.50">
    <property type="entry name" value="Antibiotic binding domain of TipA-like multidrug resistance regulators"/>
    <property type="match status" value="1"/>
</dbReference>
<dbReference type="Pfam" id="PF13411">
    <property type="entry name" value="MerR_1"/>
    <property type="match status" value="1"/>
</dbReference>
<keyword evidence="3" id="KW-0010">Activator</keyword>
<dbReference type="RefSeq" id="WP_253750375.1">
    <property type="nucleotide sequence ID" value="NZ_JAMZDZ010000001.1"/>
</dbReference>
<dbReference type="InterPro" id="IPR012925">
    <property type="entry name" value="TipAS_dom"/>
</dbReference>
<dbReference type="CDD" id="cd01106">
    <property type="entry name" value="HTH_TipAL-Mta"/>
    <property type="match status" value="1"/>
</dbReference>